<sequence length="324" mass="35767">MDSLELIETFREVVRCGGFSAAARSLGMSPANVSKYVAALEQRFGLRLFHRTTRRVTLTDAGQLLYERSGPMLEMLHLTRDELLTRASIPSGRLYLTAPHGVMQSRLSQLLGQFLECHPQVSLHLRVSNQHIDLVEEGVDIALRVGPIPDANLIVRRLLPMHFALAATPGYWQAHGRPSHPRELVEHRTLCVTPLGQSPQWLFTDQGRRLEVALQPLVDSTDALPLTTLALQGLGVVYLPSLMLEPHLASGALEAVLQEFVPNELYLYAAYAQRRHNSAALKALLEFLQQQAQAMCELATLAVAPTLSPAPAPAPAPARQRRTP</sequence>
<gene>
    <name evidence="6" type="ORF">CK621_05565</name>
</gene>
<keyword evidence="3" id="KW-0238">DNA-binding</keyword>
<evidence type="ECO:0000313" key="7">
    <source>
        <dbReference type="Proteomes" id="UP000218439"/>
    </source>
</evidence>
<dbReference type="InterPro" id="IPR000847">
    <property type="entry name" value="LysR_HTH_N"/>
</dbReference>
<dbReference type="SUPFAM" id="SSF53850">
    <property type="entry name" value="Periplasmic binding protein-like II"/>
    <property type="match status" value="1"/>
</dbReference>
<name>A0A2A2AWP3_9BURK</name>
<dbReference type="PANTHER" id="PTHR30537:SF35">
    <property type="entry name" value="TRANSCRIPTIONAL REGULATORY PROTEIN"/>
    <property type="match status" value="1"/>
</dbReference>
<dbReference type="InterPro" id="IPR036388">
    <property type="entry name" value="WH-like_DNA-bd_sf"/>
</dbReference>
<protein>
    <submittedName>
        <fullName evidence="6">LysR family transcriptional regulator</fullName>
    </submittedName>
</protein>
<dbReference type="InterPro" id="IPR005119">
    <property type="entry name" value="LysR_subst-bd"/>
</dbReference>
<accession>A0A2A2AWP3</accession>
<dbReference type="FunFam" id="1.10.10.10:FF:000001">
    <property type="entry name" value="LysR family transcriptional regulator"/>
    <property type="match status" value="1"/>
</dbReference>
<feature type="domain" description="HTH lysR-type" evidence="5">
    <location>
        <begin position="1"/>
        <end position="59"/>
    </location>
</feature>
<evidence type="ECO:0000256" key="3">
    <source>
        <dbReference type="ARBA" id="ARBA00023125"/>
    </source>
</evidence>
<keyword evidence="2" id="KW-0805">Transcription regulation</keyword>
<evidence type="ECO:0000259" key="5">
    <source>
        <dbReference type="PROSITE" id="PS50931"/>
    </source>
</evidence>
<dbReference type="Pfam" id="PF00126">
    <property type="entry name" value="HTH_1"/>
    <property type="match status" value="1"/>
</dbReference>
<evidence type="ECO:0000256" key="1">
    <source>
        <dbReference type="ARBA" id="ARBA00009437"/>
    </source>
</evidence>
<evidence type="ECO:0000256" key="2">
    <source>
        <dbReference type="ARBA" id="ARBA00023015"/>
    </source>
</evidence>
<dbReference type="PANTHER" id="PTHR30537">
    <property type="entry name" value="HTH-TYPE TRANSCRIPTIONAL REGULATOR"/>
    <property type="match status" value="1"/>
</dbReference>
<dbReference type="GO" id="GO:0003700">
    <property type="term" value="F:DNA-binding transcription factor activity"/>
    <property type="evidence" value="ECO:0007669"/>
    <property type="project" value="InterPro"/>
</dbReference>
<dbReference type="EMBL" id="NSJE01000007">
    <property type="protein sequence ID" value="PAT43005.1"/>
    <property type="molecule type" value="Genomic_DNA"/>
</dbReference>
<dbReference type="Proteomes" id="UP000218439">
    <property type="component" value="Unassembled WGS sequence"/>
</dbReference>
<dbReference type="Gene3D" id="3.40.190.290">
    <property type="match status" value="1"/>
</dbReference>
<dbReference type="PROSITE" id="PS50931">
    <property type="entry name" value="HTH_LYSR"/>
    <property type="match status" value="1"/>
</dbReference>
<dbReference type="GO" id="GO:0043565">
    <property type="term" value="F:sequence-specific DNA binding"/>
    <property type="evidence" value="ECO:0007669"/>
    <property type="project" value="TreeGrafter"/>
</dbReference>
<dbReference type="SUPFAM" id="SSF46785">
    <property type="entry name" value="Winged helix' DNA-binding domain"/>
    <property type="match status" value="1"/>
</dbReference>
<keyword evidence="4" id="KW-0804">Transcription</keyword>
<evidence type="ECO:0000313" key="6">
    <source>
        <dbReference type="EMBL" id="PAT43005.1"/>
    </source>
</evidence>
<organism evidence="6 7">
    <name type="scientific">Vandammella animalimorsus</name>
    <dbReference type="NCBI Taxonomy" id="2029117"/>
    <lineage>
        <taxon>Bacteria</taxon>
        <taxon>Pseudomonadati</taxon>
        <taxon>Pseudomonadota</taxon>
        <taxon>Betaproteobacteria</taxon>
        <taxon>Burkholderiales</taxon>
        <taxon>Comamonadaceae</taxon>
        <taxon>Vandammella</taxon>
    </lineage>
</organism>
<reference evidence="6 7" key="1">
    <citation type="submission" date="2017-08" db="EMBL/GenBank/DDBJ databases">
        <title>WGS of Clinical strains of the CDC Group NO-1 linked to zoonotic infections in humans.</title>
        <authorList>
            <person name="Bernier A.-M."/>
            <person name="Bernard K."/>
        </authorList>
    </citation>
    <scope>NUCLEOTIDE SEQUENCE [LARGE SCALE GENOMIC DNA]</scope>
    <source>
        <strain evidence="6 7">NML120219</strain>
    </source>
</reference>
<dbReference type="InterPro" id="IPR036390">
    <property type="entry name" value="WH_DNA-bd_sf"/>
</dbReference>
<proteinExistence type="inferred from homology"/>
<comment type="caution">
    <text evidence="6">The sequence shown here is derived from an EMBL/GenBank/DDBJ whole genome shotgun (WGS) entry which is preliminary data.</text>
</comment>
<dbReference type="Gene3D" id="1.10.10.10">
    <property type="entry name" value="Winged helix-like DNA-binding domain superfamily/Winged helix DNA-binding domain"/>
    <property type="match status" value="1"/>
</dbReference>
<dbReference type="AlphaFoldDB" id="A0A2A2AWP3"/>
<dbReference type="Pfam" id="PF03466">
    <property type="entry name" value="LysR_substrate"/>
    <property type="match status" value="1"/>
</dbReference>
<dbReference type="RefSeq" id="WP_095551633.1">
    <property type="nucleotide sequence ID" value="NZ_NSJE01000007.1"/>
</dbReference>
<dbReference type="GO" id="GO:0006351">
    <property type="term" value="P:DNA-templated transcription"/>
    <property type="evidence" value="ECO:0007669"/>
    <property type="project" value="TreeGrafter"/>
</dbReference>
<dbReference type="InterPro" id="IPR058163">
    <property type="entry name" value="LysR-type_TF_proteobact-type"/>
</dbReference>
<comment type="similarity">
    <text evidence="1">Belongs to the LysR transcriptional regulatory family.</text>
</comment>
<dbReference type="CDD" id="cd08422">
    <property type="entry name" value="PBP2_CrgA_like"/>
    <property type="match status" value="1"/>
</dbReference>
<evidence type="ECO:0000256" key="4">
    <source>
        <dbReference type="ARBA" id="ARBA00023163"/>
    </source>
</evidence>